<reference evidence="2" key="1">
    <citation type="submission" date="2020-08" db="EMBL/GenBank/DDBJ databases">
        <title>Multicomponent nature underlies the extraordinary mechanical properties of spider dragline silk.</title>
        <authorList>
            <person name="Kono N."/>
            <person name="Nakamura H."/>
            <person name="Mori M."/>
            <person name="Yoshida Y."/>
            <person name="Ohtoshi R."/>
            <person name="Malay A.D."/>
            <person name="Moran D.A.P."/>
            <person name="Tomita M."/>
            <person name="Numata K."/>
            <person name="Arakawa K."/>
        </authorList>
    </citation>
    <scope>NUCLEOTIDE SEQUENCE</scope>
</reference>
<evidence type="ECO:0000313" key="2">
    <source>
        <dbReference type="EMBL" id="GFT07527.1"/>
    </source>
</evidence>
<feature type="region of interest" description="Disordered" evidence="1">
    <location>
        <begin position="1"/>
        <end position="20"/>
    </location>
</feature>
<evidence type="ECO:0000313" key="3">
    <source>
        <dbReference type="Proteomes" id="UP000887013"/>
    </source>
</evidence>
<dbReference type="Proteomes" id="UP000887013">
    <property type="component" value="Unassembled WGS sequence"/>
</dbReference>
<comment type="caution">
    <text evidence="2">The sequence shown here is derived from an EMBL/GenBank/DDBJ whole genome shotgun (WGS) entry which is preliminary data.</text>
</comment>
<name>A0A8X6TH10_NEPPI</name>
<gene>
    <name evidence="2" type="ORF">NPIL_100891</name>
</gene>
<evidence type="ECO:0000256" key="1">
    <source>
        <dbReference type="SAM" id="MobiDB-lite"/>
    </source>
</evidence>
<keyword evidence="3" id="KW-1185">Reference proteome</keyword>
<organism evidence="2 3">
    <name type="scientific">Nephila pilipes</name>
    <name type="common">Giant wood spider</name>
    <name type="synonym">Nephila maculata</name>
    <dbReference type="NCBI Taxonomy" id="299642"/>
    <lineage>
        <taxon>Eukaryota</taxon>
        <taxon>Metazoa</taxon>
        <taxon>Ecdysozoa</taxon>
        <taxon>Arthropoda</taxon>
        <taxon>Chelicerata</taxon>
        <taxon>Arachnida</taxon>
        <taxon>Araneae</taxon>
        <taxon>Araneomorphae</taxon>
        <taxon>Entelegynae</taxon>
        <taxon>Araneoidea</taxon>
        <taxon>Nephilidae</taxon>
        <taxon>Nephila</taxon>
    </lineage>
</organism>
<feature type="compositionally biased region" description="Polar residues" evidence="1">
    <location>
        <begin position="1"/>
        <end position="12"/>
    </location>
</feature>
<dbReference type="EMBL" id="BMAW01103106">
    <property type="protein sequence ID" value="GFT07527.1"/>
    <property type="molecule type" value="Genomic_DNA"/>
</dbReference>
<dbReference type="AlphaFoldDB" id="A0A8X6TH10"/>
<sequence>MKHQKSPQTPKSQGFKPGERGSQAFKQFFEMIQSPLKWARNCAVAGRAMGSCSSFCTKTIVSKYSHFSKAQMTSVEEGSCNGHS</sequence>
<accession>A0A8X6TH10</accession>
<proteinExistence type="predicted"/>
<protein>
    <submittedName>
        <fullName evidence="2">Uncharacterized protein</fullName>
    </submittedName>
</protein>